<feature type="region of interest" description="Disordered" evidence="1">
    <location>
        <begin position="1"/>
        <end position="23"/>
    </location>
</feature>
<proteinExistence type="predicted"/>
<evidence type="ECO:0000313" key="2">
    <source>
        <dbReference type="EMBL" id="KAK3776636.1"/>
    </source>
</evidence>
<dbReference type="AlphaFoldDB" id="A0AAE0ZXB6"/>
<evidence type="ECO:0000256" key="1">
    <source>
        <dbReference type="SAM" id="MobiDB-lite"/>
    </source>
</evidence>
<comment type="caution">
    <text evidence="2">The sequence shown here is derived from an EMBL/GenBank/DDBJ whole genome shotgun (WGS) entry which is preliminary data.</text>
</comment>
<protein>
    <submittedName>
        <fullName evidence="2">Uncharacterized protein</fullName>
    </submittedName>
</protein>
<keyword evidence="3" id="KW-1185">Reference proteome</keyword>
<name>A0AAE0ZXB6_9GAST</name>
<gene>
    <name evidence="2" type="ORF">RRG08_019843</name>
</gene>
<sequence length="232" mass="26201">MKSTRQVRTAYNGRRKGQTLANKGDKRGNLLSCPYACLSAFWPEQRRVAVINLSLFLCRPLNFAKSLISQYMHSSHVITGVKVAVSKHRGGFFRSDQEIKTIRNIIDPRDLSSSPSDNLCQYRINTGPFSQYPYKLAHCYVPANTSTNLPTVMFQPIPLQTCSLLCSTRYLYKLAHCYVPPFTSTNLPTVKVHPLPLQTCPLLCSTRDHKKLAHCYGPSFASTNLPTFMFHP</sequence>
<dbReference type="Proteomes" id="UP001283361">
    <property type="component" value="Unassembled WGS sequence"/>
</dbReference>
<accession>A0AAE0ZXB6</accession>
<organism evidence="2 3">
    <name type="scientific">Elysia crispata</name>
    <name type="common">lettuce slug</name>
    <dbReference type="NCBI Taxonomy" id="231223"/>
    <lineage>
        <taxon>Eukaryota</taxon>
        <taxon>Metazoa</taxon>
        <taxon>Spiralia</taxon>
        <taxon>Lophotrochozoa</taxon>
        <taxon>Mollusca</taxon>
        <taxon>Gastropoda</taxon>
        <taxon>Heterobranchia</taxon>
        <taxon>Euthyneura</taxon>
        <taxon>Panpulmonata</taxon>
        <taxon>Sacoglossa</taxon>
        <taxon>Placobranchoidea</taxon>
        <taxon>Plakobranchidae</taxon>
        <taxon>Elysia</taxon>
    </lineage>
</organism>
<dbReference type="EMBL" id="JAWDGP010003194">
    <property type="protein sequence ID" value="KAK3776636.1"/>
    <property type="molecule type" value="Genomic_DNA"/>
</dbReference>
<evidence type="ECO:0000313" key="3">
    <source>
        <dbReference type="Proteomes" id="UP001283361"/>
    </source>
</evidence>
<reference evidence="2" key="1">
    <citation type="journal article" date="2023" name="G3 (Bethesda)">
        <title>A reference genome for the long-term kleptoplast-retaining sea slug Elysia crispata morphotype clarki.</title>
        <authorList>
            <person name="Eastman K.E."/>
            <person name="Pendleton A.L."/>
            <person name="Shaikh M.A."/>
            <person name="Suttiyut T."/>
            <person name="Ogas R."/>
            <person name="Tomko P."/>
            <person name="Gavelis G."/>
            <person name="Widhalm J.R."/>
            <person name="Wisecaver J.H."/>
        </authorList>
    </citation>
    <scope>NUCLEOTIDE SEQUENCE</scope>
    <source>
        <strain evidence="2">ECLA1</strain>
    </source>
</reference>